<feature type="signal peptide" evidence="6">
    <location>
        <begin position="1"/>
        <end position="28"/>
    </location>
</feature>
<keyword evidence="3" id="KW-0255">Endonuclease</keyword>
<dbReference type="InterPro" id="IPR044925">
    <property type="entry name" value="His-Me_finger_sf"/>
</dbReference>
<evidence type="ECO:0000256" key="5">
    <source>
        <dbReference type="PIRSR" id="PIRSR640255-2"/>
    </source>
</evidence>
<dbReference type="GO" id="GO:0005634">
    <property type="term" value="C:nucleus"/>
    <property type="evidence" value="ECO:0007669"/>
    <property type="project" value="TreeGrafter"/>
</dbReference>
<dbReference type="InterPro" id="IPR001604">
    <property type="entry name" value="Endo_G_ENPP1-like_dom"/>
</dbReference>
<dbReference type="GO" id="GO:0004521">
    <property type="term" value="F:RNA endonuclease activity"/>
    <property type="evidence" value="ECO:0007669"/>
    <property type="project" value="TreeGrafter"/>
</dbReference>
<feature type="active site" description="Proton acceptor" evidence="4">
    <location>
        <position position="239"/>
    </location>
</feature>
<proteinExistence type="inferred from homology"/>
<dbReference type="AlphaFoldDB" id="A0A224XR96"/>
<evidence type="ECO:0000259" key="7">
    <source>
        <dbReference type="SMART" id="SM00477"/>
    </source>
</evidence>
<dbReference type="SUPFAM" id="SSF54060">
    <property type="entry name" value="His-Me finger endonucleases"/>
    <property type="match status" value="1"/>
</dbReference>
<feature type="binding site" evidence="5">
    <location>
        <position position="269"/>
    </location>
    <ligand>
        <name>Mg(2+)</name>
        <dbReference type="ChEBI" id="CHEBI:18420"/>
        <note>catalytic</note>
    </ligand>
</feature>
<organism evidence="9">
    <name type="scientific">Panstrongylus lignarius</name>
    <dbReference type="NCBI Taxonomy" id="156445"/>
    <lineage>
        <taxon>Eukaryota</taxon>
        <taxon>Metazoa</taxon>
        <taxon>Ecdysozoa</taxon>
        <taxon>Arthropoda</taxon>
        <taxon>Hexapoda</taxon>
        <taxon>Insecta</taxon>
        <taxon>Pterygota</taxon>
        <taxon>Neoptera</taxon>
        <taxon>Paraneoptera</taxon>
        <taxon>Hemiptera</taxon>
        <taxon>Heteroptera</taxon>
        <taxon>Panheteroptera</taxon>
        <taxon>Cimicomorpha</taxon>
        <taxon>Reduviidae</taxon>
        <taxon>Triatominae</taxon>
        <taxon>Panstrongylus</taxon>
    </lineage>
</organism>
<dbReference type="SMART" id="SM00892">
    <property type="entry name" value="Endonuclease_NS"/>
    <property type="match status" value="1"/>
</dbReference>
<keyword evidence="5" id="KW-0479">Metal-binding</keyword>
<accession>A0A224XR96</accession>
<name>A0A224XR96_9HEMI</name>
<keyword evidence="2" id="KW-0540">Nuclease</keyword>
<dbReference type="InterPro" id="IPR020821">
    <property type="entry name" value="ENPP1-3/EXOG-like_nuc-like"/>
</dbReference>
<evidence type="ECO:0000256" key="1">
    <source>
        <dbReference type="ARBA" id="ARBA00010052"/>
    </source>
</evidence>
<keyword evidence="3" id="KW-0378">Hydrolase</keyword>
<feature type="chain" id="PRO_5012917368" evidence="6">
    <location>
        <begin position="29"/>
        <end position="402"/>
    </location>
</feature>
<dbReference type="GO" id="GO:0005743">
    <property type="term" value="C:mitochondrial inner membrane"/>
    <property type="evidence" value="ECO:0007669"/>
    <property type="project" value="TreeGrafter"/>
</dbReference>
<sequence length="402" mass="46523">MTALMVWRQYHSLVTVLSTITFSVLVTGDCVFDVDQEVAYEPLLLQTVITSCKTTYQLFRSKECTLNIKSNENLLLACPGRENYLKSTNDTWNLAQCVRQSSVRINNEVSEYGQLECKTRPRASLKISGKLCFKNNGVVIHIGFEVNNNWYPLLEVCHNIQKSQTYYVKHNVILPTTHCNKTPNTRPFFTEGDTRLYTGLNMGHIYATRYQHAALKRMIGTNSTKYINRNENKFLARGHLAPNADFPIDAWHTLTFFYINCAPQWQSINAGIWASLENKVRKISLTMKQLNVITGTHGIMEIEGKKFYLGNQRVPVPEYFWKLLHNAADDSCMGFITKNDPFLKRQPQKICEDVCSRYNWKLPNHDVFHGYIYCCEYHRLSKVIEEVPNVRCRTALRFPQSF</sequence>
<dbReference type="EMBL" id="GFTR01005895">
    <property type="protein sequence ID" value="JAW10531.1"/>
    <property type="molecule type" value="Transcribed_RNA"/>
</dbReference>
<dbReference type="InterPro" id="IPR040255">
    <property type="entry name" value="Non-specific_endonuclease"/>
</dbReference>
<comment type="similarity">
    <text evidence="1">Belongs to the DNA/RNA non-specific endonuclease family.</text>
</comment>
<evidence type="ECO:0000313" key="9">
    <source>
        <dbReference type="EMBL" id="JAW10531.1"/>
    </source>
</evidence>
<reference evidence="9" key="1">
    <citation type="journal article" date="2018" name="PLoS Negl. Trop. Dis.">
        <title>An insight into the salivary gland and fat body transcriptome of Panstrongylus lignarius (Hemiptera: Heteroptera), the main vector of Chagas disease in Peru.</title>
        <authorList>
            <person name="Nevoa J.C."/>
            <person name="Mendes M.T."/>
            <person name="da Silva M.V."/>
            <person name="Soares S.C."/>
            <person name="Oliveira C.J.F."/>
            <person name="Ribeiro J.M.C."/>
        </authorList>
    </citation>
    <scope>NUCLEOTIDE SEQUENCE</scope>
</reference>
<dbReference type="PANTHER" id="PTHR13966">
    <property type="entry name" value="ENDONUCLEASE RELATED"/>
    <property type="match status" value="1"/>
</dbReference>
<evidence type="ECO:0000256" key="4">
    <source>
        <dbReference type="PIRSR" id="PIRSR640255-1"/>
    </source>
</evidence>
<dbReference type="GO" id="GO:0046872">
    <property type="term" value="F:metal ion binding"/>
    <property type="evidence" value="ECO:0007669"/>
    <property type="project" value="UniProtKB-KW"/>
</dbReference>
<evidence type="ECO:0000256" key="2">
    <source>
        <dbReference type="ARBA" id="ARBA00022722"/>
    </source>
</evidence>
<dbReference type="Gene3D" id="3.40.570.10">
    <property type="entry name" value="Extracellular Endonuclease, subunit A"/>
    <property type="match status" value="1"/>
</dbReference>
<dbReference type="InterPro" id="IPR044929">
    <property type="entry name" value="DNA/RNA_non-sp_Endonuclease_sf"/>
</dbReference>
<dbReference type="GO" id="GO:0003676">
    <property type="term" value="F:nucleic acid binding"/>
    <property type="evidence" value="ECO:0007669"/>
    <property type="project" value="InterPro"/>
</dbReference>
<dbReference type="GO" id="GO:0006309">
    <property type="term" value="P:apoptotic DNA fragmentation"/>
    <property type="evidence" value="ECO:0007669"/>
    <property type="project" value="TreeGrafter"/>
</dbReference>
<keyword evidence="6" id="KW-0732">Signal</keyword>
<evidence type="ECO:0000256" key="3">
    <source>
        <dbReference type="ARBA" id="ARBA00022759"/>
    </source>
</evidence>
<protein>
    <submittedName>
        <fullName evidence="9">Putative deoxyribonuclease i</fullName>
    </submittedName>
</protein>
<dbReference type="PANTHER" id="PTHR13966:SF17">
    <property type="entry name" value="ENDONUCLEASE-RELATED"/>
    <property type="match status" value="1"/>
</dbReference>
<dbReference type="GO" id="GO:0000014">
    <property type="term" value="F:single-stranded DNA endodeoxyribonuclease activity"/>
    <property type="evidence" value="ECO:0007669"/>
    <property type="project" value="TreeGrafter"/>
</dbReference>
<feature type="domain" description="DNA/RNA non-specific endonuclease/pyrophosphatase/phosphodiesterase" evidence="8">
    <location>
        <begin position="150"/>
        <end position="380"/>
    </location>
</feature>
<dbReference type="SMART" id="SM00477">
    <property type="entry name" value="NUC"/>
    <property type="match status" value="1"/>
</dbReference>
<evidence type="ECO:0000256" key="6">
    <source>
        <dbReference type="SAM" id="SignalP"/>
    </source>
</evidence>
<dbReference type="Pfam" id="PF01223">
    <property type="entry name" value="Endonuclease_NS"/>
    <property type="match status" value="1"/>
</dbReference>
<evidence type="ECO:0000259" key="8">
    <source>
        <dbReference type="SMART" id="SM00892"/>
    </source>
</evidence>
<feature type="domain" description="ENPP1-3/EXOG-like endonuclease/phosphodiesterase" evidence="7">
    <location>
        <begin position="197"/>
        <end position="357"/>
    </location>
</feature>